<evidence type="ECO:0000313" key="9">
    <source>
        <dbReference type="Proteomes" id="UP000319986"/>
    </source>
</evidence>
<evidence type="ECO:0000256" key="1">
    <source>
        <dbReference type="ARBA" id="ARBA00004651"/>
    </source>
</evidence>
<sequence>MTQENPTPLPHGDAPQSFATTGPGRVWLALRHPAVLIGLGAIAGIIAGLILGDWAANLQFIGDRFIRLIQMSIVPLVMASVIVATGSMTGAGTGRLAARTFGWMLGFSALAAVVAWGLGGLFRPGDGMVFEGELDPTLQEEADKTEGWQDTLLNFVSTNVVEAMANADMLPIIVFSLIFGVALNSWMAKTGNRALLGLFEGIQNVVLLMIQYVMYVAPIGVFCLLASLTGEQGLSVVTSALSYLGVTALGVLILMVAFLVVIWLKTRLNVVKLGAKLAEQTVIAVTTTSSAVTFPTVLRNTVEKVGVSQRVANFTLSIGLTMGSYGAVLNYMIVIMFLAQAGGVDLSAGDIVLGVFLSIMLNMGTITVPGGFPVVAMFLASSLDLPVEAVGLLIAVDWFTGILRTFLNVNGDTFVAMLVAHDEKEIDHDVYHGRSTVTAEMDEDLLEDAARSDD</sequence>
<feature type="transmembrane region" description="Helical" evidence="7">
    <location>
        <begin position="240"/>
        <end position="265"/>
    </location>
</feature>
<dbReference type="GO" id="GO:0015293">
    <property type="term" value="F:symporter activity"/>
    <property type="evidence" value="ECO:0007669"/>
    <property type="project" value="UniProtKB-KW"/>
</dbReference>
<feature type="transmembrane region" description="Helical" evidence="7">
    <location>
        <begin position="318"/>
        <end position="339"/>
    </location>
</feature>
<dbReference type="PANTHER" id="PTHR42865:SF7">
    <property type="entry name" value="PROTON_GLUTAMATE-ASPARTATE SYMPORTER"/>
    <property type="match status" value="1"/>
</dbReference>
<evidence type="ECO:0000256" key="4">
    <source>
        <dbReference type="ARBA" id="ARBA00022692"/>
    </source>
</evidence>
<feature type="transmembrane region" description="Helical" evidence="7">
    <location>
        <begin position="169"/>
        <end position="186"/>
    </location>
</feature>
<organism evidence="8 9">
    <name type="scientific">Corynebacterium variabile</name>
    <dbReference type="NCBI Taxonomy" id="1727"/>
    <lineage>
        <taxon>Bacteria</taxon>
        <taxon>Bacillati</taxon>
        <taxon>Actinomycetota</taxon>
        <taxon>Actinomycetes</taxon>
        <taxon>Mycobacteriales</taxon>
        <taxon>Corynebacteriaceae</taxon>
        <taxon>Corynebacterium</taxon>
    </lineage>
</organism>
<dbReference type="Gene3D" id="1.10.3860.10">
    <property type="entry name" value="Sodium:dicarboxylate symporter"/>
    <property type="match status" value="1"/>
</dbReference>
<dbReference type="InterPro" id="IPR036458">
    <property type="entry name" value="Na:dicarbo_symporter_sf"/>
</dbReference>
<dbReference type="PANTHER" id="PTHR42865">
    <property type="entry name" value="PROTON/GLUTAMATE-ASPARTATE SYMPORTER"/>
    <property type="match status" value="1"/>
</dbReference>
<protein>
    <submittedName>
        <fullName evidence="8">Dicarboxylate/amino acid:cation symporter</fullName>
    </submittedName>
</protein>
<feature type="transmembrane region" description="Helical" evidence="7">
    <location>
        <begin position="351"/>
        <end position="379"/>
    </location>
</feature>
<dbReference type="InterPro" id="IPR001991">
    <property type="entry name" value="Na-dicarboxylate_symporter"/>
</dbReference>
<keyword evidence="2" id="KW-0813">Transport</keyword>
<evidence type="ECO:0000313" key="8">
    <source>
        <dbReference type="EMBL" id="GEC86276.1"/>
    </source>
</evidence>
<dbReference type="Proteomes" id="UP000319986">
    <property type="component" value="Unassembled WGS sequence"/>
</dbReference>
<dbReference type="Pfam" id="PF00375">
    <property type="entry name" value="SDF"/>
    <property type="match status" value="1"/>
</dbReference>
<feature type="transmembrane region" description="Helical" evidence="7">
    <location>
        <begin position="206"/>
        <end position="228"/>
    </location>
</feature>
<reference evidence="8 9" key="1">
    <citation type="submission" date="2019-06" db="EMBL/GenBank/DDBJ databases">
        <title>Whole genome shotgun sequence of Corynebacterium variabile NBRC 15286.</title>
        <authorList>
            <person name="Hosoyama A."/>
            <person name="Uohara A."/>
            <person name="Ohji S."/>
            <person name="Ichikawa N."/>
        </authorList>
    </citation>
    <scope>NUCLEOTIDE SEQUENCE [LARGE SCALE GENOMIC DNA]</scope>
    <source>
        <strain evidence="8 9">NBRC 15286</strain>
    </source>
</reference>
<dbReference type="RefSeq" id="WP_141329849.1">
    <property type="nucleotide sequence ID" value="NZ_BJNT01000012.1"/>
</dbReference>
<evidence type="ECO:0000256" key="5">
    <source>
        <dbReference type="ARBA" id="ARBA00022989"/>
    </source>
</evidence>
<comment type="caution">
    <text evidence="8">The sequence shown here is derived from an EMBL/GenBank/DDBJ whole genome shotgun (WGS) entry which is preliminary data.</text>
</comment>
<comment type="subcellular location">
    <subcellularLocation>
        <location evidence="1">Cell membrane</location>
        <topology evidence="1">Multi-pass membrane protein</topology>
    </subcellularLocation>
</comment>
<keyword evidence="6 7" id="KW-0472">Membrane</keyword>
<evidence type="ECO:0000256" key="3">
    <source>
        <dbReference type="ARBA" id="ARBA00022475"/>
    </source>
</evidence>
<dbReference type="PRINTS" id="PR00173">
    <property type="entry name" value="EDTRNSPORT"/>
</dbReference>
<evidence type="ECO:0000256" key="7">
    <source>
        <dbReference type="SAM" id="Phobius"/>
    </source>
</evidence>
<accession>A0A4Y4C2D3</accession>
<proteinExistence type="predicted"/>
<dbReference type="EMBL" id="BJNT01000012">
    <property type="protein sequence ID" value="GEC86276.1"/>
    <property type="molecule type" value="Genomic_DNA"/>
</dbReference>
<feature type="transmembrane region" description="Helical" evidence="7">
    <location>
        <begin position="101"/>
        <end position="122"/>
    </location>
</feature>
<dbReference type="AlphaFoldDB" id="A0A4Y4C2D3"/>
<evidence type="ECO:0000256" key="2">
    <source>
        <dbReference type="ARBA" id="ARBA00022448"/>
    </source>
</evidence>
<keyword evidence="5 7" id="KW-1133">Transmembrane helix</keyword>
<dbReference type="GeneID" id="82887725"/>
<keyword evidence="4 7" id="KW-0812">Transmembrane</keyword>
<keyword evidence="3" id="KW-1003">Cell membrane</keyword>
<gene>
    <name evidence="8" type="ORF">CVA01_15900</name>
</gene>
<feature type="transmembrane region" description="Helical" evidence="7">
    <location>
        <begin position="34"/>
        <end position="56"/>
    </location>
</feature>
<evidence type="ECO:0000256" key="6">
    <source>
        <dbReference type="ARBA" id="ARBA00023136"/>
    </source>
</evidence>
<dbReference type="GO" id="GO:0005886">
    <property type="term" value="C:plasma membrane"/>
    <property type="evidence" value="ECO:0007669"/>
    <property type="project" value="UniProtKB-SubCell"/>
</dbReference>
<dbReference type="SUPFAM" id="SSF118215">
    <property type="entry name" value="Proton glutamate symport protein"/>
    <property type="match status" value="1"/>
</dbReference>
<feature type="transmembrane region" description="Helical" evidence="7">
    <location>
        <begin position="68"/>
        <end position="89"/>
    </location>
</feature>
<name>A0A4Y4C2D3_9CORY</name>